<keyword evidence="3" id="KW-0804">Transcription</keyword>
<dbReference type="Proteomes" id="UP000570361">
    <property type="component" value="Unassembled WGS sequence"/>
</dbReference>
<evidence type="ECO:0000313" key="6">
    <source>
        <dbReference type="Proteomes" id="UP000570361"/>
    </source>
</evidence>
<keyword evidence="1" id="KW-0805">Transcription regulation</keyword>
<evidence type="ECO:0000256" key="2">
    <source>
        <dbReference type="ARBA" id="ARBA00023125"/>
    </source>
</evidence>
<dbReference type="EMBL" id="JACHXK010000002">
    <property type="protein sequence ID" value="MBB3108991.1"/>
    <property type="molecule type" value="Genomic_DNA"/>
</dbReference>
<dbReference type="SUPFAM" id="SSF46689">
    <property type="entry name" value="Homeodomain-like"/>
    <property type="match status" value="2"/>
</dbReference>
<dbReference type="AlphaFoldDB" id="A0A7W5AVE5"/>
<dbReference type="PRINTS" id="PR00032">
    <property type="entry name" value="HTHARAC"/>
</dbReference>
<dbReference type="InterPro" id="IPR018060">
    <property type="entry name" value="HTH_AraC"/>
</dbReference>
<proteinExistence type="predicted"/>
<evidence type="ECO:0000256" key="3">
    <source>
        <dbReference type="ARBA" id="ARBA00023163"/>
    </source>
</evidence>
<dbReference type="Gene3D" id="2.60.120.10">
    <property type="entry name" value="Jelly Rolls"/>
    <property type="match status" value="1"/>
</dbReference>
<gene>
    <name evidence="5" type="ORF">FHS18_001043</name>
</gene>
<reference evidence="5 6" key="1">
    <citation type="submission" date="2020-08" db="EMBL/GenBank/DDBJ databases">
        <title>Genomic Encyclopedia of Type Strains, Phase III (KMG-III): the genomes of soil and plant-associated and newly described type strains.</title>
        <authorList>
            <person name="Whitman W."/>
        </authorList>
    </citation>
    <scope>NUCLEOTIDE SEQUENCE [LARGE SCALE GENOMIC DNA]</scope>
    <source>
        <strain evidence="5 6">CECT 5862</strain>
    </source>
</reference>
<protein>
    <submittedName>
        <fullName evidence="5">AraC-like DNA-binding protein</fullName>
    </submittedName>
</protein>
<dbReference type="GO" id="GO:0003700">
    <property type="term" value="F:DNA-binding transcription factor activity"/>
    <property type="evidence" value="ECO:0007669"/>
    <property type="project" value="InterPro"/>
</dbReference>
<dbReference type="SUPFAM" id="SSF51215">
    <property type="entry name" value="Regulatory protein AraC"/>
    <property type="match status" value="1"/>
</dbReference>
<dbReference type="SMART" id="SM00342">
    <property type="entry name" value="HTH_ARAC"/>
    <property type="match status" value="1"/>
</dbReference>
<evidence type="ECO:0000313" key="5">
    <source>
        <dbReference type="EMBL" id="MBB3108991.1"/>
    </source>
</evidence>
<dbReference type="InterPro" id="IPR009057">
    <property type="entry name" value="Homeodomain-like_sf"/>
</dbReference>
<feature type="domain" description="HTH araC/xylS-type" evidence="4">
    <location>
        <begin position="193"/>
        <end position="291"/>
    </location>
</feature>
<dbReference type="InterPro" id="IPR018062">
    <property type="entry name" value="HTH_AraC-typ_CS"/>
</dbReference>
<keyword evidence="2 5" id="KW-0238">DNA-binding</keyword>
<dbReference type="InterPro" id="IPR014710">
    <property type="entry name" value="RmlC-like_jellyroll"/>
</dbReference>
<dbReference type="InterPro" id="IPR037923">
    <property type="entry name" value="HTH-like"/>
</dbReference>
<dbReference type="PANTHER" id="PTHR43280:SF28">
    <property type="entry name" value="HTH-TYPE TRANSCRIPTIONAL ACTIVATOR RHAS"/>
    <property type="match status" value="1"/>
</dbReference>
<organism evidence="5 6">
    <name type="scientific">Paenibacillus phyllosphaerae</name>
    <dbReference type="NCBI Taxonomy" id="274593"/>
    <lineage>
        <taxon>Bacteria</taxon>
        <taxon>Bacillati</taxon>
        <taxon>Bacillota</taxon>
        <taxon>Bacilli</taxon>
        <taxon>Bacillales</taxon>
        <taxon>Paenibacillaceae</taxon>
        <taxon>Paenibacillus</taxon>
    </lineage>
</organism>
<dbReference type="Gene3D" id="1.10.10.60">
    <property type="entry name" value="Homeodomain-like"/>
    <property type="match status" value="2"/>
</dbReference>
<dbReference type="PANTHER" id="PTHR43280">
    <property type="entry name" value="ARAC-FAMILY TRANSCRIPTIONAL REGULATOR"/>
    <property type="match status" value="1"/>
</dbReference>
<dbReference type="Pfam" id="PF12833">
    <property type="entry name" value="HTH_18"/>
    <property type="match status" value="1"/>
</dbReference>
<dbReference type="GO" id="GO:0043565">
    <property type="term" value="F:sequence-specific DNA binding"/>
    <property type="evidence" value="ECO:0007669"/>
    <property type="project" value="InterPro"/>
</dbReference>
<dbReference type="InterPro" id="IPR020449">
    <property type="entry name" value="Tscrpt_reg_AraC-type_HTH"/>
</dbReference>
<dbReference type="PROSITE" id="PS00041">
    <property type="entry name" value="HTH_ARAC_FAMILY_1"/>
    <property type="match status" value="1"/>
</dbReference>
<keyword evidence="6" id="KW-1185">Reference proteome</keyword>
<evidence type="ECO:0000259" key="4">
    <source>
        <dbReference type="PROSITE" id="PS01124"/>
    </source>
</evidence>
<accession>A0A7W5AVE5</accession>
<sequence length="295" mass="33352">MNKATLKEARIHGNARYPISIYPIVCPPDEPLLDLHWHDEMELLLVTAGQAVFRVDATDYEVAAGEAIFVASGDLHSGSVLGSEPCSFIAVVFHPELLGSGAIDLTLEHYIQPIVQKKRIAPVHLTHAVPHAAELLTLLETLIELNVQKPPVYELTTRGMLLLIMAKLYMLTEGPAPAQRQRSTDDYRIERLKSVLHYMHEHFSEPIKLSQLAGLVSMSEAYFCRFFKEITAKSPMEYLNQYRMQQAAILLRETDKKMMEVALDVGFNNLSYFIEVFKEHYGNTPAAYRRKGPVD</sequence>
<comment type="caution">
    <text evidence="5">The sequence shown here is derived from an EMBL/GenBank/DDBJ whole genome shotgun (WGS) entry which is preliminary data.</text>
</comment>
<name>A0A7W5AVE5_9BACL</name>
<evidence type="ECO:0000256" key="1">
    <source>
        <dbReference type="ARBA" id="ARBA00023015"/>
    </source>
</evidence>
<dbReference type="InterPro" id="IPR003313">
    <property type="entry name" value="AraC-bd"/>
</dbReference>
<dbReference type="RefSeq" id="WP_183597666.1">
    <property type="nucleotide sequence ID" value="NZ_JACHXK010000002.1"/>
</dbReference>
<dbReference type="Pfam" id="PF02311">
    <property type="entry name" value="AraC_binding"/>
    <property type="match status" value="1"/>
</dbReference>
<dbReference type="PROSITE" id="PS01124">
    <property type="entry name" value="HTH_ARAC_FAMILY_2"/>
    <property type="match status" value="1"/>
</dbReference>